<dbReference type="OrthoDB" id="2148490at2759"/>
<dbReference type="GO" id="GO:0032979">
    <property type="term" value="P:protein insertion into mitochondrial inner membrane from matrix"/>
    <property type="evidence" value="ECO:0007669"/>
    <property type="project" value="TreeGrafter"/>
</dbReference>
<evidence type="ECO:0000313" key="9">
    <source>
        <dbReference type="EMBL" id="ANB14874.1"/>
    </source>
</evidence>
<dbReference type="GO" id="GO:0033617">
    <property type="term" value="P:mitochondrial respiratory chain complex IV assembly"/>
    <property type="evidence" value="ECO:0007669"/>
    <property type="project" value="TreeGrafter"/>
</dbReference>
<evidence type="ECO:0000256" key="6">
    <source>
        <dbReference type="RuleBase" id="RU003945"/>
    </source>
</evidence>
<sequence length="329" mass="37200">MLKSSRIPLKGRTLVPWAVRTRHFHASRKTQFELISLVEPVHDAFQHLHTWSGLEWHALIPLTTILLRSTFTLPISILNRLRTRKQVELQPLLSGMGPILKARLASSKAAQQGLLTREQIEVLTVKEKRKQRIKLFKKFKCQTWKNLTLPLVQIPIWIEMSMVIRSMCGWSALKGIPSEPSFLSDSFWWYSDLIVSDPYYALPLAIGAVSMANIEWNVLSNLSPAARRERELKEVARSNPDSEKELTMAGQSGVSGPSIPVILTNMARGGTIIFITIAMQAPTALCLYWFSSNAYSLVQNILLDKYLPITDSPQPLQISADTMKLDDPR</sequence>
<evidence type="ECO:0000256" key="4">
    <source>
        <dbReference type="ARBA" id="ARBA00022989"/>
    </source>
</evidence>
<dbReference type="PANTHER" id="PTHR12428:SF65">
    <property type="entry name" value="CYTOCHROME C OXIDASE ASSEMBLY PROTEIN COX18, MITOCHONDRIAL"/>
    <property type="match status" value="1"/>
</dbReference>
<dbReference type="CDD" id="cd20069">
    <property type="entry name" value="5TM_Oxa1-like"/>
    <property type="match status" value="1"/>
</dbReference>
<keyword evidence="10" id="KW-1185">Reference proteome</keyword>
<dbReference type="Proteomes" id="UP000189580">
    <property type="component" value="Chromosome b"/>
</dbReference>
<keyword evidence="3 6" id="KW-0812">Transmembrane</keyword>
<comment type="similarity">
    <text evidence="2 6">Belongs to the OXA1/ALB3/YidC family.</text>
</comment>
<dbReference type="GO" id="GO:0032977">
    <property type="term" value="F:membrane insertase activity"/>
    <property type="evidence" value="ECO:0007669"/>
    <property type="project" value="InterPro"/>
</dbReference>
<evidence type="ECO:0000256" key="7">
    <source>
        <dbReference type="SAM" id="Phobius"/>
    </source>
</evidence>
<dbReference type="InterPro" id="IPR001708">
    <property type="entry name" value="YidC/ALB3/OXA1/COX18"/>
</dbReference>
<evidence type="ECO:0000259" key="8">
    <source>
        <dbReference type="Pfam" id="PF02096"/>
    </source>
</evidence>
<keyword evidence="4 7" id="KW-1133">Transmembrane helix</keyword>
<name>A0A167F5Y0_9ASCO</name>
<dbReference type="KEGG" id="slb:AWJ20_2487"/>
<dbReference type="Pfam" id="PF02096">
    <property type="entry name" value="60KD_IMP"/>
    <property type="match status" value="1"/>
</dbReference>
<proteinExistence type="inferred from homology"/>
<gene>
    <name evidence="9" type="primary">COX18</name>
    <name evidence="9" type="ORF">AWJ20_2487</name>
</gene>
<organism evidence="9 10">
    <name type="scientific">Sugiyamaella lignohabitans</name>
    <dbReference type="NCBI Taxonomy" id="796027"/>
    <lineage>
        <taxon>Eukaryota</taxon>
        <taxon>Fungi</taxon>
        <taxon>Dikarya</taxon>
        <taxon>Ascomycota</taxon>
        <taxon>Saccharomycotina</taxon>
        <taxon>Dipodascomycetes</taxon>
        <taxon>Dipodascales</taxon>
        <taxon>Trichomonascaceae</taxon>
        <taxon>Sugiyamaella</taxon>
    </lineage>
</organism>
<accession>A0A167F5Y0</accession>
<dbReference type="EMBL" id="CP014503">
    <property type="protein sequence ID" value="ANB14874.1"/>
    <property type="molecule type" value="Genomic_DNA"/>
</dbReference>
<evidence type="ECO:0000256" key="2">
    <source>
        <dbReference type="ARBA" id="ARBA00009877"/>
    </source>
</evidence>
<comment type="subcellular location">
    <subcellularLocation>
        <location evidence="1 6">Membrane</location>
        <topology evidence="1 6">Multi-pass membrane protein</topology>
    </subcellularLocation>
</comment>
<reference evidence="9 10" key="1">
    <citation type="submission" date="2016-02" db="EMBL/GenBank/DDBJ databases">
        <title>Complete genome sequence and transcriptome regulation of the pentose utilising yeast Sugiyamaella lignohabitans.</title>
        <authorList>
            <person name="Bellasio M."/>
            <person name="Peymann A."/>
            <person name="Valli M."/>
            <person name="Sipitzky M."/>
            <person name="Graf A."/>
            <person name="Sauer M."/>
            <person name="Marx H."/>
            <person name="Mattanovich D."/>
        </authorList>
    </citation>
    <scope>NUCLEOTIDE SEQUENCE [LARGE SCALE GENOMIC DNA]</scope>
    <source>
        <strain evidence="9 10">CBS 10342</strain>
    </source>
</reference>
<feature type="domain" description="Membrane insertase YidC/Oxa/ALB C-terminal" evidence="8">
    <location>
        <begin position="126"/>
        <end position="304"/>
    </location>
</feature>
<dbReference type="AlphaFoldDB" id="A0A167F5Y0"/>
<dbReference type="InterPro" id="IPR028055">
    <property type="entry name" value="YidC/Oxa/ALB_C"/>
</dbReference>
<feature type="transmembrane region" description="Helical" evidence="7">
    <location>
        <begin position="272"/>
        <end position="290"/>
    </location>
</feature>
<evidence type="ECO:0000256" key="1">
    <source>
        <dbReference type="ARBA" id="ARBA00004141"/>
    </source>
</evidence>
<dbReference type="RefSeq" id="XP_018737351.1">
    <property type="nucleotide sequence ID" value="XM_018879433.1"/>
</dbReference>
<evidence type="ECO:0000256" key="3">
    <source>
        <dbReference type="ARBA" id="ARBA00022692"/>
    </source>
</evidence>
<dbReference type="GeneID" id="30034403"/>
<evidence type="ECO:0000313" key="10">
    <source>
        <dbReference type="Proteomes" id="UP000189580"/>
    </source>
</evidence>
<dbReference type="GO" id="GO:0005743">
    <property type="term" value="C:mitochondrial inner membrane"/>
    <property type="evidence" value="ECO:0007669"/>
    <property type="project" value="TreeGrafter"/>
</dbReference>
<protein>
    <submittedName>
        <fullName evidence="9">Cox18p</fullName>
    </submittedName>
</protein>
<evidence type="ECO:0000256" key="5">
    <source>
        <dbReference type="ARBA" id="ARBA00023136"/>
    </source>
</evidence>
<dbReference type="PANTHER" id="PTHR12428">
    <property type="entry name" value="OXA1"/>
    <property type="match status" value="1"/>
</dbReference>
<keyword evidence="5 7" id="KW-0472">Membrane</keyword>